<comment type="catalytic activity">
    <reaction evidence="2">
        <text>a long-chain fatty aldehyde + NADP(+) + CoA = a long-chain fatty acyl-CoA + NADPH + H(+)</text>
        <dbReference type="Rhea" id="RHEA:15437"/>
        <dbReference type="ChEBI" id="CHEBI:15378"/>
        <dbReference type="ChEBI" id="CHEBI:17176"/>
        <dbReference type="ChEBI" id="CHEBI:57287"/>
        <dbReference type="ChEBI" id="CHEBI:57783"/>
        <dbReference type="ChEBI" id="CHEBI:58349"/>
        <dbReference type="ChEBI" id="CHEBI:83139"/>
        <dbReference type="EC" id="1.2.1.50"/>
    </reaction>
</comment>
<dbReference type="KEGG" id="nbr:O3I_021575"/>
<protein>
    <recommendedName>
        <fullName evidence="2">Acyl-CoA reductase</fullName>
        <ecNumber evidence="2">1.2.1.50</ecNumber>
    </recommendedName>
</protein>
<comment type="similarity">
    <text evidence="2">Belongs to the LuxC family.</text>
</comment>
<dbReference type="STRING" id="1133849.O3I_021575"/>
<dbReference type="HOGENOM" id="CLU_567216_0_0_11"/>
<keyword evidence="4" id="KW-1185">Reference proteome</keyword>
<proteinExistence type="inferred from homology"/>
<sequence length="481" mass="53387">MHEVALPILVNGETVADSGVEPLVVTYESGWRITIPRPTAELVRDVLKTQRDALAELHLDEITVFLERVGRLWGDPGYPGRRDAVALAARITGYHETMIEDDYTRIARACARAKLYDIVETDLDNPLLLDDWLPKQSIFLRALPKGRVLHLMVGNVPLAGLFTVIRGLLTKNVTVAKLPRRDLVSTLAFARTFADVDPWHPLTRALSVLYWPGGDPVEQDFIDASDVVCAWGKHSSIAAIKPRIPVGTELVEFGPKESIILIGADDGGWADVAVRAAYDLSVYEQEACFSPQRIFVEGDGDVFAAGLVRGLEHVAQRLPCGFRTVDAQAHITRARQEARFDGYRVRQSAGSDWTVVTVPPGETPELEHPLGRTAYVYSVARLADAVAAVHRDTQTVAVYPWHRGKQLGRALTLAGASRVTEVGLMSRPRPGFVHDEMRPLHSLVRWVSVERGLDYRGRFRAADRAEFEQRIYGLPVRDSSE</sequence>
<dbReference type="SUPFAM" id="SSF53720">
    <property type="entry name" value="ALDH-like"/>
    <property type="match status" value="1"/>
</dbReference>
<organism evidence="3 4">
    <name type="scientific">Nocardia brasiliensis (strain ATCC 700358 / HUJEG-1)</name>
    <dbReference type="NCBI Taxonomy" id="1133849"/>
    <lineage>
        <taxon>Bacteria</taxon>
        <taxon>Bacillati</taxon>
        <taxon>Actinomycetota</taxon>
        <taxon>Actinomycetes</taxon>
        <taxon>Mycobacteriales</taxon>
        <taxon>Nocardiaceae</taxon>
        <taxon>Nocardia</taxon>
    </lineage>
</organism>
<dbReference type="AlphaFoldDB" id="K0EZ16"/>
<dbReference type="GO" id="GO:0003995">
    <property type="term" value="F:acyl-CoA dehydrogenase activity"/>
    <property type="evidence" value="ECO:0007669"/>
    <property type="project" value="InterPro"/>
</dbReference>
<keyword evidence="2" id="KW-0560">Oxidoreductase</keyword>
<dbReference type="RefSeq" id="WP_014985129.1">
    <property type="nucleotide sequence ID" value="NC_018681.1"/>
</dbReference>
<dbReference type="Pfam" id="PF05893">
    <property type="entry name" value="LuxC"/>
    <property type="match status" value="1"/>
</dbReference>
<keyword evidence="1 2" id="KW-0521">NADP</keyword>
<dbReference type="GO" id="GO:0008218">
    <property type="term" value="P:bioluminescence"/>
    <property type="evidence" value="ECO:0007669"/>
    <property type="project" value="InterPro"/>
</dbReference>
<evidence type="ECO:0000313" key="4">
    <source>
        <dbReference type="Proteomes" id="UP000006304"/>
    </source>
</evidence>
<name>K0EZ16_NOCB7</name>
<dbReference type="InterPro" id="IPR016161">
    <property type="entry name" value="Ald_DH/histidinol_DH"/>
</dbReference>
<dbReference type="EC" id="1.2.1.50" evidence="2"/>
<evidence type="ECO:0000256" key="1">
    <source>
        <dbReference type="ARBA" id="ARBA00022857"/>
    </source>
</evidence>
<dbReference type="PIRSF" id="PIRSF009414">
    <property type="entry name" value="LuxC"/>
    <property type="match status" value="1"/>
</dbReference>
<dbReference type="InterPro" id="IPR008670">
    <property type="entry name" value="CoA_reduct_LuxC"/>
</dbReference>
<evidence type="ECO:0000313" key="3">
    <source>
        <dbReference type="EMBL" id="AFU02274.1"/>
    </source>
</evidence>
<dbReference type="GO" id="GO:0050062">
    <property type="term" value="F:long-chain-fatty-acyl-CoA reductase activity"/>
    <property type="evidence" value="ECO:0007669"/>
    <property type="project" value="UniProtKB-EC"/>
</dbReference>
<dbReference type="eggNOG" id="COG1012">
    <property type="taxonomic scope" value="Bacteria"/>
</dbReference>
<evidence type="ECO:0000256" key="2">
    <source>
        <dbReference type="PIRNR" id="PIRNR009414"/>
    </source>
</evidence>
<accession>K0EZ16</accession>
<dbReference type="Proteomes" id="UP000006304">
    <property type="component" value="Chromosome"/>
</dbReference>
<dbReference type="EMBL" id="CP003876">
    <property type="protein sequence ID" value="AFU02274.1"/>
    <property type="molecule type" value="Genomic_DNA"/>
</dbReference>
<gene>
    <name evidence="3" type="ORF">O3I_021575</name>
</gene>
<reference evidence="3 4" key="1">
    <citation type="journal article" date="2012" name="J. Bacteriol.">
        <title>Complete genome sequence of Nocardia brasiliensis HUJEG-1.</title>
        <authorList>
            <person name="Vera-Cabrera L."/>
            <person name="Ortiz-Lopez R."/>
            <person name="Elizondo-Gonzalez R."/>
            <person name="Perez-Maya A.A."/>
            <person name="Ocampo-Candiani J."/>
        </authorList>
    </citation>
    <scope>NUCLEOTIDE SEQUENCE [LARGE SCALE GENOMIC DNA]</scope>
    <source>
        <strain evidence="4">ATCC 700358</strain>
    </source>
</reference>